<dbReference type="Gene3D" id="1.25.40.10">
    <property type="entry name" value="Tetratricopeptide repeat domain"/>
    <property type="match status" value="1"/>
</dbReference>
<dbReference type="AlphaFoldDB" id="A0AAW1TEQ5"/>
<dbReference type="SUPFAM" id="SSF48452">
    <property type="entry name" value="TPR-like"/>
    <property type="match status" value="1"/>
</dbReference>
<dbReference type="EMBL" id="JALJOV010000121">
    <property type="protein sequence ID" value="KAK9866956.1"/>
    <property type="molecule type" value="Genomic_DNA"/>
</dbReference>
<keyword evidence="3" id="KW-1185">Reference proteome</keyword>
<sequence>MEEGRLGLDSIEKALLCNPRSTSVLLQKARVLEALGNLPEAISCFRRILELRPDSQVAEDGLRRLETLSGVSSRVAHLEGHTGAILSMVFLTKLEGSLPVLAPGPTSQAVETASKDPLRNMTLLAQSSLLDWPLTGSGVNARTAE</sequence>
<organism evidence="2 3">
    <name type="scientific">Apatococcus fuscideae</name>
    <dbReference type="NCBI Taxonomy" id="2026836"/>
    <lineage>
        <taxon>Eukaryota</taxon>
        <taxon>Viridiplantae</taxon>
        <taxon>Chlorophyta</taxon>
        <taxon>core chlorophytes</taxon>
        <taxon>Trebouxiophyceae</taxon>
        <taxon>Chlorellales</taxon>
        <taxon>Chlorellaceae</taxon>
        <taxon>Apatococcus</taxon>
    </lineage>
</organism>
<accession>A0AAW1TEQ5</accession>
<dbReference type="SMART" id="SM00028">
    <property type="entry name" value="TPR"/>
    <property type="match status" value="1"/>
</dbReference>
<gene>
    <name evidence="2" type="ORF">WJX84_008066</name>
</gene>
<dbReference type="PROSITE" id="PS50005">
    <property type="entry name" value="TPR"/>
    <property type="match status" value="1"/>
</dbReference>
<reference evidence="2 3" key="1">
    <citation type="journal article" date="2024" name="Nat. Commun.">
        <title>Phylogenomics reveals the evolutionary origins of lichenization in chlorophyte algae.</title>
        <authorList>
            <person name="Puginier C."/>
            <person name="Libourel C."/>
            <person name="Otte J."/>
            <person name="Skaloud P."/>
            <person name="Haon M."/>
            <person name="Grisel S."/>
            <person name="Petersen M."/>
            <person name="Berrin J.G."/>
            <person name="Delaux P.M."/>
            <person name="Dal Grande F."/>
            <person name="Keller J."/>
        </authorList>
    </citation>
    <scope>NUCLEOTIDE SEQUENCE [LARGE SCALE GENOMIC DNA]</scope>
    <source>
        <strain evidence="2 3">SAG 2523</strain>
    </source>
</reference>
<dbReference type="InterPro" id="IPR011990">
    <property type="entry name" value="TPR-like_helical_dom_sf"/>
</dbReference>
<evidence type="ECO:0000256" key="1">
    <source>
        <dbReference type="PROSITE-ProRule" id="PRU00339"/>
    </source>
</evidence>
<comment type="caution">
    <text evidence="2">The sequence shown here is derived from an EMBL/GenBank/DDBJ whole genome shotgun (WGS) entry which is preliminary data.</text>
</comment>
<dbReference type="Proteomes" id="UP001485043">
    <property type="component" value="Unassembled WGS sequence"/>
</dbReference>
<dbReference type="InterPro" id="IPR019734">
    <property type="entry name" value="TPR_rpt"/>
</dbReference>
<proteinExistence type="predicted"/>
<name>A0AAW1TEQ5_9CHLO</name>
<keyword evidence="1" id="KW-0802">TPR repeat</keyword>
<evidence type="ECO:0000313" key="2">
    <source>
        <dbReference type="EMBL" id="KAK9866956.1"/>
    </source>
</evidence>
<protein>
    <recommendedName>
        <fullName evidence="4">Tetratricopeptide repeat protein</fullName>
    </recommendedName>
</protein>
<evidence type="ECO:0000313" key="3">
    <source>
        <dbReference type="Proteomes" id="UP001485043"/>
    </source>
</evidence>
<feature type="repeat" description="TPR" evidence="1">
    <location>
        <begin position="22"/>
        <end position="55"/>
    </location>
</feature>
<evidence type="ECO:0008006" key="4">
    <source>
        <dbReference type="Google" id="ProtNLM"/>
    </source>
</evidence>